<organism evidence="1 2">
    <name type="scientific">Polymorphospora lycopeni</name>
    <dbReference type="NCBI Taxonomy" id="3140240"/>
    <lineage>
        <taxon>Bacteria</taxon>
        <taxon>Bacillati</taxon>
        <taxon>Actinomycetota</taxon>
        <taxon>Actinomycetes</taxon>
        <taxon>Micromonosporales</taxon>
        <taxon>Micromonosporaceae</taxon>
        <taxon>Polymorphospora</taxon>
    </lineage>
</organism>
<reference evidence="1 2" key="1">
    <citation type="submission" date="2024-04" db="EMBL/GenBank/DDBJ databases">
        <title>Polymorphospora sp. isolated from Baiyangdian Lake in Xiong'an New Area.</title>
        <authorList>
            <person name="Zhang X."/>
            <person name="Liu J."/>
        </authorList>
    </citation>
    <scope>NUCLEOTIDE SEQUENCE [LARGE SCALE GENOMIC DNA]</scope>
    <source>
        <strain evidence="1 2">2-325</strain>
    </source>
</reference>
<dbReference type="RefSeq" id="WP_375734611.1">
    <property type="nucleotide sequence ID" value="NZ_JBCGDC010000037.1"/>
</dbReference>
<name>A0ABV5CTY2_9ACTN</name>
<evidence type="ECO:0000313" key="1">
    <source>
        <dbReference type="EMBL" id="MFB6394456.1"/>
    </source>
</evidence>
<dbReference type="Proteomes" id="UP001582793">
    <property type="component" value="Unassembled WGS sequence"/>
</dbReference>
<evidence type="ECO:0000313" key="2">
    <source>
        <dbReference type="Proteomes" id="UP001582793"/>
    </source>
</evidence>
<keyword evidence="2" id="KW-1185">Reference proteome</keyword>
<accession>A0ABV5CTY2</accession>
<sequence length="40" mass="4410">MGGAGQRDWTTYGEEIDLDTAAHELVVAFHLATRRDPGDH</sequence>
<comment type="caution">
    <text evidence="1">The sequence shown here is derived from an EMBL/GenBank/DDBJ whole genome shotgun (WGS) entry which is preliminary data.</text>
</comment>
<protein>
    <submittedName>
        <fullName evidence="1">Uncharacterized protein</fullName>
    </submittedName>
</protein>
<proteinExistence type="predicted"/>
<gene>
    <name evidence="1" type="ORF">AAFH96_15250</name>
</gene>
<dbReference type="EMBL" id="JBCGDC010000037">
    <property type="protein sequence ID" value="MFB6394456.1"/>
    <property type="molecule type" value="Genomic_DNA"/>
</dbReference>